<dbReference type="GO" id="GO:0005829">
    <property type="term" value="C:cytosol"/>
    <property type="evidence" value="ECO:0007669"/>
    <property type="project" value="TreeGrafter"/>
</dbReference>
<gene>
    <name evidence="13" type="primary">TPHA0J02680</name>
    <name evidence="13" type="ordered locus">TPHA_0J02680</name>
</gene>
<dbReference type="InterPro" id="IPR047214">
    <property type="entry name" value="TPP_PDC_IPDC"/>
</dbReference>
<keyword evidence="6 9" id="KW-0786">Thiamine pyrophosphate</keyword>
<keyword evidence="5 8" id="KW-0460">Magnesium</keyword>
<evidence type="ECO:0000256" key="1">
    <source>
        <dbReference type="ARBA" id="ARBA00001964"/>
    </source>
</evidence>
<dbReference type="InterPro" id="IPR047213">
    <property type="entry name" value="TPP_PYR_PDC_IPDC-like"/>
</dbReference>
<protein>
    <recommendedName>
        <fullName evidence="15">Pyruvate decarboxylase</fullName>
    </recommendedName>
</protein>
<feature type="binding site" evidence="8">
    <location>
        <position position="550"/>
    </location>
    <ligand>
        <name>Mg(2+)</name>
        <dbReference type="ChEBI" id="CHEBI:18420"/>
    </ligand>
</feature>
<dbReference type="CDD" id="cd02005">
    <property type="entry name" value="TPP_PDC_IPDC"/>
    <property type="match status" value="1"/>
</dbReference>
<evidence type="ECO:0000256" key="8">
    <source>
        <dbReference type="PIRSR" id="PIRSR036565-2"/>
    </source>
</evidence>
<feature type="domain" description="Thiamine pyrophosphate enzyme TPP-binding" evidence="11">
    <location>
        <begin position="455"/>
        <end position="604"/>
    </location>
</feature>
<dbReference type="KEGG" id="tpf:TPHA_0J02680"/>
<dbReference type="GeneID" id="11533119"/>
<evidence type="ECO:0000256" key="5">
    <source>
        <dbReference type="ARBA" id="ARBA00022842"/>
    </source>
</evidence>
<dbReference type="SUPFAM" id="SSF52467">
    <property type="entry name" value="DHS-like NAD/FAD-binding domain"/>
    <property type="match status" value="1"/>
</dbReference>
<dbReference type="Gene3D" id="3.40.50.1220">
    <property type="entry name" value="TPP-binding domain"/>
    <property type="match status" value="1"/>
</dbReference>
<accession>G8BYZ6</accession>
<evidence type="ECO:0000259" key="12">
    <source>
        <dbReference type="Pfam" id="PF02776"/>
    </source>
</evidence>
<evidence type="ECO:0000256" key="2">
    <source>
        <dbReference type="ARBA" id="ARBA00007812"/>
    </source>
</evidence>
<dbReference type="InterPro" id="IPR011766">
    <property type="entry name" value="TPP_enzyme_TPP-bd"/>
</dbReference>
<dbReference type="PANTHER" id="PTHR43452">
    <property type="entry name" value="PYRUVATE DECARBOXYLASE"/>
    <property type="match status" value="1"/>
</dbReference>
<dbReference type="Pfam" id="PF00205">
    <property type="entry name" value="TPP_enzyme_M"/>
    <property type="match status" value="1"/>
</dbReference>
<reference evidence="13 14" key="1">
    <citation type="journal article" date="2011" name="Proc. Natl. Acad. Sci. U.S.A.">
        <title>Evolutionary erosion of yeast sex chromosomes by mating-type switching accidents.</title>
        <authorList>
            <person name="Gordon J.L."/>
            <person name="Armisen D."/>
            <person name="Proux-Wera E."/>
            <person name="Oheigeartaigh S.S."/>
            <person name="Byrne K.P."/>
            <person name="Wolfe K.H."/>
        </authorList>
    </citation>
    <scope>NUCLEOTIDE SEQUENCE [LARGE SCALE GENOMIC DNA]</scope>
    <source>
        <strain evidence="14">ATCC 24235 / CBS 4417 / NBRC 1672 / NRRL Y-8282 / UCD 70-5</strain>
    </source>
</reference>
<evidence type="ECO:0000256" key="9">
    <source>
        <dbReference type="RuleBase" id="RU362132"/>
    </source>
</evidence>
<keyword evidence="14" id="KW-1185">Reference proteome</keyword>
<evidence type="ECO:0000256" key="4">
    <source>
        <dbReference type="ARBA" id="ARBA00022793"/>
    </source>
</evidence>
<comment type="cofactor">
    <cofactor evidence="1">
        <name>thiamine diphosphate</name>
        <dbReference type="ChEBI" id="CHEBI:58937"/>
    </cofactor>
</comment>
<feature type="domain" description="Thiamine pyrophosphate enzyme N-terminal TPP-binding" evidence="12">
    <location>
        <begin position="18"/>
        <end position="132"/>
    </location>
</feature>
<dbReference type="RefSeq" id="XP_003687522.1">
    <property type="nucleotide sequence ID" value="XM_003687474.1"/>
</dbReference>
<comment type="similarity">
    <text evidence="2 9">Belongs to the TPP enzyme family.</text>
</comment>
<feature type="binding site" evidence="8">
    <location>
        <position position="521"/>
    </location>
    <ligand>
        <name>Mg(2+)</name>
        <dbReference type="ChEBI" id="CHEBI:18420"/>
    </ligand>
</feature>
<keyword evidence="3 8" id="KW-0479">Metal-binding</keyword>
<evidence type="ECO:0000256" key="3">
    <source>
        <dbReference type="ARBA" id="ARBA00022723"/>
    </source>
</evidence>
<dbReference type="Pfam" id="PF02775">
    <property type="entry name" value="TPP_enzyme_C"/>
    <property type="match status" value="1"/>
</dbReference>
<dbReference type="AlphaFoldDB" id="G8BYZ6"/>
<evidence type="ECO:0000259" key="10">
    <source>
        <dbReference type="Pfam" id="PF00205"/>
    </source>
</evidence>
<organism evidence="13 14">
    <name type="scientific">Tetrapisispora phaffii (strain ATCC 24235 / CBS 4417 / NBRC 1672 / NRRL Y-8282 / UCD 70-5)</name>
    <name type="common">Yeast</name>
    <name type="synonym">Fabospora phaffii</name>
    <dbReference type="NCBI Taxonomy" id="1071381"/>
    <lineage>
        <taxon>Eukaryota</taxon>
        <taxon>Fungi</taxon>
        <taxon>Dikarya</taxon>
        <taxon>Ascomycota</taxon>
        <taxon>Saccharomycotina</taxon>
        <taxon>Saccharomycetes</taxon>
        <taxon>Saccharomycetales</taxon>
        <taxon>Saccharomycetaceae</taxon>
        <taxon>Tetrapisispora</taxon>
    </lineage>
</organism>
<feature type="domain" description="Thiamine pyrophosphate enzyme central" evidence="10">
    <location>
        <begin position="247"/>
        <end position="378"/>
    </location>
</feature>
<dbReference type="STRING" id="1071381.G8BYZ6"/>
<dbReference type="Pfam" id="PF02776">
    <property type="entry name" value="TPP_enzyme_N"/>
    <property type="match status" value="1"/>
</dbReference>
<feature type="binding site" evidence="8">
    <location>
        <position position="548"/>
    </location>
    <ligand>
        <name>Mg(2+)</name>
        <dbReference type="ChEBI" id="CHEBI:18420"/>
    </ligand>
</feature>
<comment type="cofactor">
    <cofactor evidence="8">
        <name>Mg(2+)</name>
        <dbReference type="ChEBI" id="CHEBI:18420"/>
    </cofactor>
    <text evidence="8">Binds 1 Mg(2+) per subunit.</text>
</comment>
<dbReference type="GO" id="GO:0005634">
    <property type="term" value="C:nucleus"/>
    <property type="evidence" value="ECO:0007669"/>
    <property type="project" value="TreeGrafter"/>
</dbReference>
<evidence type="ECO:0000256" key="6">
    <source>
        <dbReference type="ARBA" id="ARBA00023052"/>
    </source>
</evidence>
<evidence type="ECO:0000313" key="13">
    <source>
        <dbReference type="EMBL" id="CCE65088.1"/>
    </source>
</evidence>
<evidence type="ECO:0000313" key="14">
    <source>
        <dbReference type="Proteomes" id="UP000005666"/>
    </source>
</evidence>
<dbReference type="InterPro" id="IPR012000">
    <property type="entry name" value="Thiamin_PyroP_enz_cen_dom"/>
</dbReference>
<dbReference type="PANTHER" id="PTHR43452:SF3">
    <property type="entry name" value="TRANSAMINATED AMINO ACID DECARBOXYLASE"/>
    <property type="match status" value="1"/>
</dbReference>
<dbReference type="Gene3D" id="3.40.50.970">
    <property type="match status" value="2"/>
</dbReference>
<dbReference type="InterPro" id="IPR012001">
    <property type="entry name" value="Thiamin_PyroP_enz_TPP-bd_dom"/>
</dbReference>
<dbReference type="eggNOG" id="KOG1184">
    <property type="taxonomic scope" value="Eukaryota"/>
</dbReference>
<dbReference type="SUPFAM" id="SSF52518">
    <property type="entry name" value="Thiamin diphosphate-binding fold (THDP-binding)"/>
    <property type="match status" value="2"/>
</dbReference>
<keyword evidence="7" id="KW-0456">Lyase</keyword>
<proteinExistence type="inferred from homology"/>
<dbReference type="GO" id="GO:0030976">
    <property type="term" value="F:thiamine pyrophosphate binding"/>
    <property type="evidence" value="ECO:0007669"/>
    <property type="project" value="InterPro"/>
</dbReference>
<keyword evidence="4" id="KW-0210">Decarboxylase</keyword>
<evidence type="ECO:0008006" key="15">
    <source>
        <dbReference type="Google" id="ProtNLM"/>
    </source>
</evidence>
<evidence type="ECO:0000259" key="11">
    <source>
        <dbReference type="Pfam" id="PF02775"/>
    </source>
</evidence>
<dbReference type="InterPro" id="IPR029035">
    <property type="entry name" value="DHS-like_NAD/FAD-binding_dom"/>
</dbReference>
<dbReference type="EMBL" id="HE612865">
    <property type="protein sequence ID" value="CCE65088.1"/>
    <property type="molecule type" value="Genomic_DNA"/>
</dbReference>
<evidence type="ECO:0000256" key="7">
    <source>
        <dbReference type="ARBA" id="ARBA00023239"/>
    </source>
</evidence>
<sequence>MTQTKRDTENMEIKNSITLAEYIFRRLRSSGTYSLFGVPGDFNLPLLESLYHKTADGKEVELLNWIGCCNELNAAYAADGYSRYTNKIGCLVTTFGVGEISALNGIVGAAVENVKVLNIVGIPPTHILNSSQYNIHHSIPNLKNSNSGVPNYKTYCDMVLNNITNNVEFLELSDIKNQNSNQVCNKIDQLIKNIFISSKPGYLFVPSNMTNMMVSSANLTLLPQINLDWALKSTRSNLSETIENDIIEEISQLLYKSKKPCILCDVFIDRFDCRIQVNQLISKLNIWNFSTMLGKSIIDEDNDRFMGTYNGVTSDSYVKDNFESCDLILHLGIETNEMNTGCYSFSYLPDAVIIEVGKDYIKISKHDGKISKIINDIMLRDVIQKLLHFIDDSKCTYSFDNNVESFPTYKNKLISKKSLENNVESKAQQTVTQDDLQVEIQTLFDKGDVVVVETGSFQFAIPDMIFPKETKLINQGFYLSIGMALPASLGVGIGMRDYPNCHINDNSEDATPKKLILFEGDGAAQMTIQELSSLLRYRIPIDIFIWNNNGYTVERIFEGEKRSYNDIMPWKWVNLLKVFGDHEKTFSKSTTISTVQELRCKIDELKNANPQKIIELIEVKLGEMDIPKNLKHIVEQMKLRQQNKSLIE</sequence>
<dbReference type="GO" id="GO:0000287">
    <property type="term" value="F:magnesium ion binding"/>
    <property type="evidence" value="ECO:0007669"/>
    <property type="project" value="InterPro"/>
</dbReference>
<dbReference type="GO" id="GO:0000949">
    <property type="term" value="P:aromatic amino acid family catabolic process to alcohol via Ehrlich pathway"/>
    <property type="evidence" value="ECO:0007669"/>
    <property type="project" value="TreeGrafter"/>
</dbReference>
<dbReference type="GO" id="GO:0004737">
    <property type="term" value="F:pyruvate decarboxylase activity"/>
    <property type="evidence" value="ECO:0007669"/>
    <property type="project" value="TreeGrafter"/>
</dbReference>
<dbReference type="Proteomes" id="UP000005666">
    <property type="component" value="Chromosome 10"/>
</dbReference>
<dbReference type="PIRSF" id="PIRSF036565">
    <property type="entry name" value="Pyruvt_ip_decrb"/>
    <property type="match status" value="1"/>
</dbReference>
<name>G8BYZ6_TETPH</name>
<dbReference type="CDD" id="cd07038">
    <property type="entry name" value="TPP_PYR_PDC_IPDC_like"/>
    <property type="match status" value="1"/>
</dbReference>
<dbReference type="InterPro" id="IPR029061">
    <property type="entry name" value="THDP-binding"/>
</dbReference>
<dbReference type="FunFam" id="3.40.50.970:FF:000024">
    <property type="entry name" value="Pyruvate decarboxylase isozyme"/>
    <property type="match status" value="1"/>
</dbReference>
<dbReference type="InterPro" id="IPR012110">
    <property type="entry name" value="PDC/IPDC-like"/>
</dbReference>
<dbReference type="OrthoDB" id="308383at2759"/>
<dbReference type="HOGENOM" id="CLU_013748_0_2_1"/>